<dbReference type="EMBL" id="KN817666">
    <property type="protein sequence ID" value="KJA14751.1"/>
    <property type="molecule type" value="Genomic_DNA"/>
</dbReference>
<dbReference type="SUPFAM" id="SSF51905">
    <property type="entry name" value="FAD/NAD(P)-binding domain"/>
    <property type="match status" value="1"/>
</dbReference>
<evidence type="ECO:0000313" key="6">
    <source>
        <dbReference type="EMBL" id="KJA14751.1"/>
    </source>
</evidence>
<evidence type="ECO:0000313" key="7">
    <source>
        <dbReference type="Proteomes" id="UP000054270"/>
    </source>
</evidence>
<name>A0A0D2NDS0_HYPSF</name>
<dbReference type="GO" id="GO:0044550">
    <property type="term" value="P:secondary metabolite biosynthetic process"/>
    <property type="evidence" value="ECO:0007669"/>
    <property type="project" value="TreeGrafter"/>
</dbReference>
<dbReference type="OMA" id="FEIRKSD"/>
<dbReference type="GO" id="GO:0071949">
    <property type="term" value="F:FAD binding"/>
    <property type="evidence" value="ECO:0007669"/>
    <property type="project" value="InterPro"/>
</dbReference>
<dbReference type="SUPFAM" id="SSF54373">
    <property type="entry name" value="FAD-linked reductases, C-terminal domain"/>
    <property type="match status" value="1"/>
</dbReference>
<dbReference type="STRING" id="945553.A0A0D2NDS0"/>
<dbReference type="Proteomes" id="UP000054270">
    <property type="component" value="Unassembled WGS sequence"/>
</dbReference>
<dbReference type="Gene3D" id="3.50.50.60">
    <property type="entry name" value="FAD/NAD(P)-binding domain"/>
    <property type="match status" value="1"/>
</dbReference>
<dbReference type="InterPro" id="IPR051104">
    <property type="entry name" value="FAD_monoxygenase"/>
</dbReference>
<keyword evidence="4" id="KW-0472">Membrane</keyword>
<dbReference type="GO" id="GO:0016491">
    <property type="term" value="F:oxidoreductase activity"/>
    <property type="evidence" value="ECO:0007669"/>
    <property type="project" value="UniProtKB-KW"/>
</dbReference>
<feature type="domain" description="FAD-binding" evidence="5">
    <location>
        <begin position="12"/>
        <end position="375"/>
    </location>
</feature>
<keyword evidence="3" id="KW-0560">Oxidoreductase</keyword>
<dbReference type="PANTHER" id="PTHR46720:SF3">
    <property type="entry name" value="FAD-BINDING DOMAIN-CONTAINING PROTEIN-RELATED"/>
    <property type="match status" value="1"/>
</dbReference>
<dbReference type="AlphaFoldDB" id="A0A0D2NDS0"/>
<dbReference type="InterPro" id="IPR036188">
    <property type="entry name" value="FAD/NAD-bd_sf"/>
</dbReference>
<evidence type="ECO:0000256" key="2">
    <source>
        <dbReference type="ARBA" id="ARBA00022827"/>
    </source>
</evidence>
<keyword evidence="7" id="KW-1185">Reference proteome</keyword>
<protein>
    <recommendedName>
        <fullName evidence="5">FAD-binding domain-containing protein</fullName>
    </recommendedName>
</protein>
<keyword evidence="4" id="KW-1133">Transmembrane helix</keyword>
<dbReference type="Pfam" id="PF01494">
    <property type="entry name" value="FAD_binding_3"/>
    <property type="match status" value="1"/>
</dbReference>
<proteinExistence type="predicted"/>
<dbReference type="OrthoDB" id="417877at2759"/>
<evidence type="ECO:0000256" key="4">
    <source>
        <dbReference type="SAM" id="Phobius"/>
    </source>
</evidence>
<keyword evidence="1" id="KW-0285">Flavoprotein</keyword>
<gene>
    <name evidence="6" type="ORF">HYPSUDRAFT_92215</name>
</gene>
<accession>A0A0D2NDS0</accession>
<reference evidence="7" key="1">
    <citation type="submission" date="2014-04" db="EMBL/GenBank/DDBJ databases">
        <title>Evolutionary Origins and Diversification of the Mycorrhizal Mutualists.</title>
        <authorList>
            <consortium name="DOE Joint Genome Institute"/>
            <consortium name="Mycorrhizal Genomics Consortium"/>
            <person name="Kohler A."/>
            <person name="Kuo A."/>
            <person name="Nagy L.G."/>
            <person name="Floudas D."/>
            <person name="Copeland A."/>
            <person name="Barry K.W."/>
            <person name="Cichocki N."/>
            <person name="Veneault-Fourrey C."/>
            <person name="LaButti K."/>
            <person name="Lindquist E.A."/>
            <person name="Lipzen A."/>
            <person name="Lundell T."/>
            <person name="Morin E."/>
            <person name="Murat C."/>
            <person name="Riley R."/>
            <person name="Ohm R."/>
            <person name="Sun H."/>
            <person name="Tunlid A."/>
            <person name="Henrissat B."/>
            <person name="Grigoriev I.V."/>
            <person name="Hibbett D.S."/>
            <person name="Martin F."/>
        </authorList>
    </citation>
    <scope>NUCLEOTIDE SEQUENCE [LARGE SCALE GENOMIC DNA]</scope>
    <source>
        <strain evidence="7">FD-334 SS-4</strain>
    </source>
</reference>
<feature type="transmembrane region" description="Helical" evidence="4">
    <location>
        <begin position="12"/>
        <end position="32"/>
    </location>
</feature>
<dbReference type="InterPro" id="IPR002938">
    <property type="entry name" value="FAD-bd"/>
</dbReference>
<evidence type="ECO:0000256" key="3">
    <source>
        <dbReference type="ARBA" id="ARBA00023002"/>
    </source>
</evidence>
<evidence type="ECO:0000256" key="1">
    <source>
        <dbReference type="ARBA" id="ARBA00022630"/>
    </source>
</evidence>
<keyword evidence="4" id="KW-0812">Transmembrane</keyword>
<keyword evidence="2" id="KW-0274">FAD</keyword>
<organism evidence="6 7">
    <name type="scientific">Hypholoma sublateritium (strain FD-334 SS-4)</name>
    <dbReference type="NCBI Taxonomy" id="945553"/>
    <lineage>
        <taxon>Eukaryota</taxon>
        <taxon>Fungi</taxon>
        <taxon>Dikarya</taxon>
        <taxon>Basidiomycota</taxon>
        <taxon>Agaricomycotina</taxon>
        <taxon>Agaricomycetes</taxon>
        <taxon>Agaricomycetidae</taxon>
        <taxon>Agaricales</taxon>
        <taxon>Agaricineae</taxon>
        <taxon>Strophariaceae</taxon>
        <taxon>Hypholoma</taxon>
    </lineage>
</organism>
<dbReference type="PRINTS" id="PR00420">
    <property type="entry name" value="RNGMNOXGNASE"/>
</dbReference>
<evidence type="ECO:0000259" key="5">
    <source>
        <dbReference type="Pfam" id="PF01494"/>
    </source>
</evidence>
<sequence>MDSALESGQRLRIAIVGAGIGGLTLSSALGILGRGRNFELDIYEGATHISEIGAGINFWPRTWEIMKSLGLDHELARMLPHVPDNNPRLVFEIRKSDQSEGFHIKNMMMKGGAIRLHRAGLQKTLINKLSGRLHLSHRLISFDETEKEVRLNFEDGSSATCDILIGFDGIKSVVRKLFLESEGQWKSPSFEPVWSGTYAYRGVVQFEELSEYLPGHTAIKSPMKYVGKLKHLITYPLPHNNIVNVLALVTDLSQEGTQYHGPPTTYCDQEEVLSAFSGWEPEVQALLKCITKPTKWALRSLVPLDRYARGRVVIAGDAAHAMTPHNGAGAGQAVEDAYILASLLSHRRSTPSAVPDISEIYNSIRRPVGNHVLQEARNVGRLTQLVAPGFEDVVEGDADVPLEKLHDLFDEMDRRWEWVWKESAEDDRRKAVEMLDASGAPSA</sequence>
<dbReference type="PANTHER" id="PTHR46720">
    <property type="entry name" value="HYDROXYLASE, PUTATIVE (AFU_ORTHOLOGUE AFUA_3G01460)-RELATED"/>
    <property type="match status" value="1"/>
</dbReference>